<protein>
    <submittedName>
        <fullName evidence="6">Amino acid adenylation domain-containing protein</fullName>
    </submittedName>
</protein>
<evidence type="ECO:0000256" key="4">
    <source>
        <dbReference type="SAM" id="MobiDB-lite"/>
    </source>
</evidence>
<dbReference type="Gene3D" id="1.10.1200.10">
    <property type="entry name" value="ACP-like"/>
    <property type="match status" value="2"/>
</dbReference>
<dbReference type="Gene3D" id="3.30.300.30">
    <property type="match status" value="3"/>
</dbReference>
<dbReference type="InterPro" id="IPR020806">
    <property type="entry name" value="PKS_PP-bd"/>
</dbReference>
<sequence length="3689" mass="407822">MNTFVTSFAQQRLWFLDQYDPGSCLYNIPAACRLLGTLDHDALKGSLDEIVQRHEAFRTTFAVEGGTPVQVIAAHAHAHLRFEDLCVRDDAETVAFDIAEREARQPFDLAQGPLMRVTVVKLADDEHLLVLVIHHIIADGWSIDVLLRELTSLYNARVEGSALPLNALDIQYADYSVWQHEWLQSGELETQLDYWKNRLEGAAPLLELPPGRHRPSVARHRGDTVDFSLDTALVTKLRQLSQRNQTSLYTTLASALNVLLSRYSCRGDICIGYPVANRGQPEIQGLVGFFVNTHVLRTNVNSADSFEALVQQVRTSLLESTEHHDLPFEKIVEALGPERSLSYSPLFQVMLAYYEGDPFENLRLSRLQVTGIPLRTPTAKFDLTVDLRSSSQGVTGVFEYDTDLFDREAVEQLARHYRVILEAVAAEPQRRIGDLPLMGGAEQRVVLMDWNDTHIEWPAPAPTLAEAFEAQVRLTPDAIAVSFDREPNHEPLTYGALNARANRLAHHLREHGVGPDRLVAVCMERSVDMIVALLGVLKAGGAYVPLDPAYPAERLAYLLGDTAAAVLITQSHLPCAPHLQHAQTVYLDGYETAFAYAPDHNPAGVCTSSHLAYCIYTSGSTGNPKGALNTHGAIVNRLLWMQHEYGLGPNDTVLQKTPFTFDVSVWEFFWPLLNGARLVIAKPEGHKDPAYLADAIQRHRVTTLHFVPSMLQAFLNAGMHLTQHALRQVFCSGEALPCALQQQFHRHFNPVKLHNLYGPTEAAVDVTFWHCEPGGDPTAASVPIGRPVANTRMYVLDGELRPVPPGVEGDLFIGGVQLARGYLKRPGLTAEKFIPNPYGVVGSRLYRTGDRARYRRDGVLEFLGRSDDQVKLRGLRIEPGEIENALQAHPDVLAAAVAVKGGTQGELYEAQLVGYVVMRAGRSLDNAALRAHLLQCLPDYMVPGIWMCLDALPLNVNGKLERKRLPEPDGASREASVNGTPYVAPRTPTETMLATLWAELLGVERIGIDDNFFELGGHSLLATQVIARVRQTLRIEAPIKWLFEAPTIRQFAAAQSDILNEAAPDTVAPPITASSEARTRRPASFAQERLYFLDRLKPDDRAYVVPVALELTGTLDVQALSRSVSRIVGRHEVLRTTFDEDDDGRTVAVVHAQPLDAMVYVDARGMDVQQRVAAEIEYVTLAPFDLRNGPLLRTHLVRTDESRYVFVTAMHHIVTDAWSVGVLMQELIACYTLFSGSGDATSTLAPLSIQYGDYAQWQRTRLTETRLAGQTDYWKSLLGGAPATVELPTDRPRPSMQTSAGDALRLAFSAGLSQRVDRLSLALGATPFMTLFAAFNVLLNRYANQDDLVIGTPIANRTHAETNPLIGFFANTLALRTRLSGEPTFREIVAQVKATTISAYTHQDIPFEKVVETLNVPRDTSRHPVFQVLFSLDNTPAQRLELPGLQARSLDIECQSAKFDISLEMSRTTTGDYTCRWEFNTDLYERTTIERMAGHFQTLVESACASPDLKAGMLPIMRDAERDYLTGTLNATARPIRQLPVHHLFEEVARRMPDSAAARFNGSEYSYAALNARANQFARHLQRVGVMPHSLVGICLERSLDVAIAILAVLKAGAACVPMDPSYPEERLRFMAKDAGAPVIVTQTHLLHCVDENDAQLVTIDDCAAAWTESATDPGIALDLRALCYVLYTSGSTGLPKGAALTHEMLTNLVQWQLTESTLPSGARTLQFSPLSFDVSFDEFFSTWAAGGTVVMVSDEVRKDPQQLLELVIQDDVARMFIPFVALQGIADAARALGTVGRLSEIVCGGEQLQVTGEVVDLFRKIPGGLLHNQYGPTESHFVTGFRLTGDPQTWPDLPPIGKPLANSQIYILDAYMQPVPPGVRGDLYIAGIHIAQSYWRRGGLTADRFVPNPFASAPGARMYRTGDVARYQPDGNIEYLGRSDHQVKIRGFRIELAEVEQALLTVEAVASAAAVAREDRPGLKQLVGYFVARPGMRLDRDSLRRELKQRVPEFMIPAAFVELEALPLTPSGKIDRRSLPMPGHESSGSEYVAPGTREEQELVRIWQDVLKVERVGIHDNFFDLGGHSLLAAQVLARIRQATGIAVPLRTLFEAPTIEKLASSMGGSATSASPDFATAPLGARAPLLPAQKRLWFVEELNPGSAAYHVPVLLELDGQLDTSALARALHTVVERHGALRTRIVTHEGQPFQQVLDAAAWTMTVEDLRGAREPDAALAHRVRESACHPFDFSSGEMFRATLFLLADARHALLLNVHHIAADGWSTGILLSETEALYRAFSAGQGNPLAPLIIQFADIAWSQMRRGRDEKVRIAGVNTADIAYWKKQLANAPAVHTLPLSHTRPAVLRMGGAVVNTTIDGPLTASLKAVASQHGATLFMALHSAFAALLGRYGNQDDVIIGTPALNRGQAELMPLIGMFVNTLVLRSDLSNRPNFSALVRQSKECILEAFTHEHVPFDQLVEALDVPRALSHAPLVQIMLVLENEQQTKFALPGIDARSTIVNTGTAKFDLTLYVRKREDTGLDITWEYNTSLFDKTYVEQLAGHFSRLVAHAVRNPDMPLAQIPLLDDTQRAELLRAGSGPSIAGSAPQTFDAFCLHELFEKHVSQRPDAIAVNCTSARLTYRELDERSNRLARYLIECGVRPDTLIGLCVERSTEMIVGMLAILKAGGAYVPLDPDYPAARLKYMVEDSAIRIVLTQHSLAHRLPPDVLEVGQIVHLDDAQLSEKLNRLPATRVPSRSFGLRPDHLAYVIYTSGSTGEPKGVLIEHRQVSRLLKSTERWFGFGQDDVWTIFHSYAFDFSVWEIWGALAYGGRAVIVPYLVTRSPREFLALLEKERVTVLNQTPTAFRALSFEAGSLDVDLALRYVIFGGEALDFSSLAPWFDRFGDRRPRLVNMYGITETTVHVTWHALTATDSQRTASVIGVPISDLSLYVLDEEGDLVPHQVVGELFVAGGGVARGYLNKPALTAERFVRNPFSDDGAKMYRTGDLVRYRADGTLEYVGRKDQQVKIRGFRIELGEVQATLSQAEGVAQALVIAQGIPGDQRLVAYIVPREGHAPDTATLRDELCAQLPDYMVPSAFGVLDAFPTTANGKVDIKALAQVRDRHLVNSTPFVGSRTPTEEVLCEIWKSTLGVARVGIHDDFFSLGGDSMLAVTIVHAARQQGLSLTVRDMYQHHTAAELSQIADANAIQRGPGVGERLAAQGETPTSSTLRLPNLVDFDPSLSAQYCDLIEDAYPLTAMQQRMVDAYDQSVQVGDGIYHVQMWSRIRQERPCAESMREAIQLVVDSQPVLRTRLLRAGGGAAWQGVARELEVELHVHDLRGQSEAQQALAFEQLLAQDRHLPLFSEHDSFAGLRFNWLSLDDDIFVLLISIHHAIDDGWGNQHFLRSIWSLYERIRTSRVSQSGRAVEPPPRAQNVFREYVALTRECEMDTSTASFWRGRTLACDGSAPLKRYRRLRADASGRGECSVAFHADTTACLYEVASSLHVSVKAIALAAYIALIENKVQAGKATIGVIANGRTDRLSEPLTALGLFWNLVPVSSPVLGTATAEEHIRMVHQALIETESHTLFPLNRICDLHGVDDLFFATFNFTNFHNAFSLAEARRISGMELLDAGWNDRFEYPLNCHVSLDRDQQKLQVHFTFDRAFLSQKEVSRWSTDYREILNRYLACLPS</sequence>
<dbReference type="InterPro" id="IPR042099">
    <property type="entry name" value="ANL_N_sf"/>
</dbReference>
<dbReference type="InterPro" id="IPR045851">
    <property type="entry name" value="AMP-bd_C_sf"/>
</dbReference>
<dbReference type="CDD" id="cd17643">
    <property type="entry name" value="A_NRPS_Cytc1-like"/>
    <property type="match status" value="1"/>
</dbReference>
<dbReference type="InterPro" id="IPR029058">
    <property type="entry name" value="AB_hydrolase_fold"/>
</dbReference>
<dbReference type="InterPro" id="IPR001242">
    <property type="entry name" value="Condensation_dom"/>
</dbReference>
<dbReference type="SUPFAM" id="SSF56801">
    <property type="entry name" value="Acetyl-CoA synthetase-like"/>
    <property type="match status" value="3"/>
</dbReference>
<evidence type="ECO:0000256" key="1">
    <source>
        <dbReference type="ARBA" id="ARBA00001957"/>
    </source>
</evidence>
<dbReference type="EMBL" id="QEOB01000033">
    <property type="protein sequence ID" value="PVX70886.1"/>
    <property type="molecule type" value="Genomic_DNA"/>
</dbReference>
<feature type="region of interest" description="Disordered" evidence="4">
    <location>
        <begin position="965"/>
        <end position="984"/>
    </location>
</feature>
<dbReference type="Pfam" id="PF00550">
    <property type="entry name" value="PP-binding"/>
    <property type="match status" value="3"/>
</dbReference>
<dbReference type="Gene3D" id="3.40.50.1820">
    <property type="entry name" value="alpha/beta hydrolase"/>
    <property type="match status" value="1"/>
</dbReference>
<dbReference type="InterPro" id="IPR023213">
    <property type="entry name" value="CAT-like_dom_sf"/>
</dbReference>
<feature type="region of interest" description="Disordered" evidence="4">
    <location>
        <begin position="2031"/>
        <end position="2051"/>
    </location>
</feature>
<feature type="domain" description="Carrier" evidence="5">
    <location>
        <begin position="984"/>
        <end position="1059"/>
    </location>
</feature>
<name>A0ABX5KAG8_9BURK</name>
<feature type="domain" description="Carrier" evidence="5">
    <location>
        <begin position="3130"/>
        <end position="3204"/>
    </location>
</feature>
<dbReference type="InterPro" id="IPR025110">
    <property type="entry name" value="AMP-bd_C"/>
</dbReference>
<dbReference type="PROSITE" id="PS50075">
    <property type="entry name" value="CARRIER"/>
    <property type="match status" value="3"/>
</dbReference>
<dbReference type="CDD" id="cd17646">
    <property type="entry name" value="A_NRPS_AB3403-like"/>
    <property type="match status" value="1"/>
</dbReference>
<proteinExistence type="predicted"/>
<dbReference type="Pfam" id="PF00668">
    <property type="entry name" value="Condensation"/>
    <property type="match status" value="4"/>
</dbReference>
<evidence type="ECO:0000256" key="2">
    <source>
        <dbReference type="ARBA" id="ARBA00022450"/>
    </source>
</evidence>
<evidence type="ECO:0000259" key="5">
    <source>
        <dbReference type="PROSITE" id="PS50075"/>
    </source>
</evidence>
<dbReference type="InterPro" id="IPR020845">
    <property type="entry name" value="AMP-binding_CS"/>
</dbReference>
<feature type="domain" description="Carrier" evidence="5">
    <location>
        <begin position="2050"/>
        <end position="2125"/>
    </location>
</feature>
<reference evidence="6 7" key="1">
    <citation type="submission" date="2018-05" db="EMBL/GenBank/DDBJ databases">
        <title>Genomic Encyclopedia of Type Strains, Phase IV (KMG-V): Genome sequencing to study the core and pangenomes of soil and plant-associated prokaryotes.</title>
        <authorList>
            <person name="Whitman W."/>
        </authorList>
    </citation>
    <scope>NUCLEOTIDE SEQUENCE [LARGE SCALE GENOMIC DNA]</scope>
    <source>
        <strain evidence="6 7">SCZa-39</strain>
    </source>
</reference>
<dbReference type="Gene3D" id="3.40.50.12780">
    <property type="entry name" value="N-terminal domain of ligase-like"/>
    <property type="match status" value="1"/>
</dbReference>
<dbReference type="SUPFAM" id="SSF52777">
    <property type="entry name" value="CoA-dependent acyltransferases"/>
    <property type="match status" value="8"/>
</dbReference>
<dbReference type="CDD" id="cd19531">
    <property type="entry name" value="LCL_NRPS-like"/>
    <property type="match status" value="3"/>
</dbReference>
<dbReference type="Proteomes" id="UP000245712">
    <property type="component" value="Unassembled WGS sequence"/>
</dbReference>
<dbReference type="PROSITE" id="PS00455">
    <property type="entry name" value="AMP_BINDING"/>
    <property type="match status" value="2"/>
</dbReference>
<evidence type="ECO:0000313" key="6">
    <source>
        <dbReference type="EMBL" id="PVX70886.1"/>
    </source>
</evidence>
<dbReference type="NCBIfam" id="NF003417">
    <property type="entry name" value="PRK04813.1"/>
    <property type="match status" value="3"/>
</dbReference>
<dbReference type="Gene3D" id="3.40.50.980">
    <property type="match status" value="4"/>
</dbReference>
<keyword evidence="2" id="KW-0596">Phosphopantetheine</keyword>
<keyword evidence="3" id="KW-0597">Phosphoprotein</keyword>
<dbReference type="PROSITE" id="PS00012">
    <property type="entry name" value="PHOSPHOPANTETHEINE"/>
    <property type="match status" value="3"/>
</dbReference>
<dbReference type="InterPro" id="IPR010071">
    <property type="entry name" value="AA_adenyl_dom"/>
</dbReference>
<dbReference type="InterPro" id="IPR036736">
    <property type="entry name" value="ACP-like_sf"/>
</dbReference>
<dbReference type="SUPFAM" id="SSF47336">
    <property type="entry name" value="ACP-like"/>
    <property type="match status" value="3"/>
</dbReference>
<dbReference type="Gene3D" id="2.30.38.10">
    <property type="entry name" value="Luciferase, Domain 3"/>
    <property type="match status" value="2"/>
</dbReference>
<accession>A0ABX5KAG8</accession>
<dbReference type="PANTHER" id="PTHR45527:SF1">
    <property type="entry name" value="FATTY ACID SYNTHASE"/>
    <property type="match status" value="1"/>
</dbReference>
<dbReference type="InterPro" id="IPR006162">
    <property type="entry name" value="Ppantetheine_attach_site"/>
</dbReference>
<dbReference type="InterPro" id="IPR000873">
    <property type="entry name" value="AMP-dep_synth/lig_dom"/>
</dbReference>
<organism evidence="6 7">
    <name type="scientific">Paraburkholderia unamae</name>
    <dbReference type="NCBI Taxonomy" id="219649"/>
    <lineage>
        <taxon>Bacteria</taxon>
        <taxon>Pseudomonadati</taxon>
        <taxon>Pseudomonadota</taxon>
        <taxon>Betaproteobacteria</taxon>
        <taxon>Burkholderiales</taxon>
        <taxon>Burkholderiaceae</taxon>
        <taxon>Paraburkholderia</taxon>
    </lineage>
</organism>
<dbReference type="Pfam" id="PF00501">
    <property type="entry name" value="AMP-binding"/>
    <property type="match status" value="3"/>
</dbReference>
<comment type="cofactor">
    <cofactor evidence="1">
        <name>pantetheine 4'-phosphate</name>
        <dbReference type="ChEBI" id="CHEBI:47942"/>
    </cofactor>
</comment>
<dbReference type="NCBIfam" id="TIGR01733">
    <property type="entry name" value="AA-adenyl-dom"/>
    <property type="match status" value="3"/>
</dbReference>
<dbReference type="SMART" id="SM00823">
    <property type="entry name" value="PKS_PP"/>
    <property type="match status" value="3"/>
</dbReference>
<evidence type="ECO:0000313" key="7">
    <source>
        <dbReference type="Proteomes" id="UP000245712"/>
    </source>
</evidence>
<gene>
    <name evidence="6" type="ORF">C7402_13340</name>
</gene>
<dbReference type="CDD" id="cd17651">
    <property type="entry name" value="A_NRPS_VisG_like"/>
    <property type="match status" value="1"/>
</dbReference>
<dbReference type="RefSeq" id="WP_116614593.1">
    <property type="nucleotide sequence ID" value="NZ_QEOB01000033.1"/>
</dbReference>
<dbReference type="Gene3D" id="3.30.559.30">
    <property type="entry name" value="Nonribosomal peptide synthetase, condensation domain"/>
    <property type="match status" value="4"/>
</dbReference>
<dbReference type="InterPro" id="IPR009081">
    <property type="entry name" value="PP-bd_ACP"/>
</dbReference>
<keyword evidence="7" id="KW-1185">Reference proteome</keyword>
<evidence type="ECO:0000256" key="3">
    <source>
        <dbReference type="ARBA" id="ARBA00022553"/>
    </source>
</evidence>
<dbReference type="Pfam" id="PF13193">
    <property type="entry name" value="AMP-binding_C"/>
    <property type="match status" value="3"/>
</dbReference>
<dbReference type="PANTHER" id="PTHR45527">
    <property type="entry name" value="NONRIBOSOMAL PEPTIDE SYNTHETASE"/>
    <property type="match status" value="1"/>
</dbReference>
<dbReference type="Gene3D" id="3.30.559.10">
    <property type="entry name" value="Chloramphenicol acetyltransferase-like domain"/>
    <property type="match status" value="4"/>
</dbReference>
<comment type="caution">
    <text evidence="6">The sequence shown here is derived from an EMBL/GenBank/DDBJ whole genome shotgun (WGS) entry which is preliminary data.</text>
</comment>